<keyword evidence="1" id="KW-0238">DNA-binding</keyword>
<keyword evidence="5" id="KW-1185">Reference proteome</keyword>
<reference evidence="4" key="1">
    <citation type="submission" date="2021-01" db="EMBL/GenBank/DDBJ databases">
        <authorList>
            <consortium name="Genoscope - CEA"/>
            <person name="William W."/>
        </authorList>
    </citation>
    <scope>NUCLEOTIDE SEQUENCE</scope>
</reference>
<evidence type="ECO:0000313" key="5">
    <source>
        <dbReference type="Proteomes" id="UP000688137"/>
    </source>
</evidence>
<dbReference type="GO" id="GO:0043565">
    <property type="term" value="F:sequence-specific DNA binding"/>
    <property type="evidence" value="ECO:0007669"/>
    <property type="project" value="InterPro"/>
</dbReference>
<feature type="domain" description="HSF-type DNA-binding" evidence="3">
    <location>
        <begin position="12"/>
        <end position="108"/>
    </location>
</feature>
<gene>
    <name evidence="4" type="ORF">PPRIM_AZ9-3.1.T0200167</name>
</gene>
<dbReference type="SMART" id="SM00415">
    <property type="entry name" value="HSF"/>
    <property type="match status" value="1"/>
</dbReference>
<dbReference type="Pfam" id="PF00447">
    <property type="entry name" value="HSF_DNA-bind"/>
    <property type="match status" value="1"/>
</dbReference>
<dbReference type="Proteomes" id="UP000688137">
    <property type="component" value="Unassembled WGS sequence"/>
</dbReference>
<evidence type="ECO:0000259" key="3">
    <source>
        <dbReference type="SMART" id="SM00415"/>
    </source>
</evidence>
<name>A0A8S1KEG9_PARPR</name>
<evidence type="ECO:0000256" key="1">
    <source>
        <dbReference type="ARBA" id="ARBA00023125"/>
    </source>
</evidence>
<dbReference type="PANTHER" id="PTHR10015">
    <property type="entry name" value="HEAT SHOCK TRANSCRIPTION FACTOR"/>
    <property type="match status" value="1"/>
</dbReference>
<dbReference type="InterPro" id="IPR000232">
    <property type="entry name" value="HSF_DNA-bd"/>
</dbReference>
<dbReference type="OMA" id="ERNNSCY"/>
<proteinExistence type="inferred from homology"/>
<evidence type="ECO:0000256" key="2">
    <source>
        <dbReference type="RuleBase" id="RU004020"/>
    </source>
</evidence>
<comment type="similarity">
    <text evidence="2">Belongs to the HSF family.</text>
</comment>
<sequence length="275" mass="32835">MQENKIKKNRIIHSSFLKLLYQILENQEYENTIRWNDLGDKFIILDKATFIQKILPKYYRHQKYSSFLRQLNLYGFQRTCTERNNSCYYNTQFTKYNPNLQMKKKQRKQHSFNEFETSFLKNQMNQIKMSQQLLKQQIDGCLQSVDKMSSLTQYLINLLFETKIQTSNQAKSILNATLKIVQGMLPQFCLTFQELLEITFPSSEILQLENAMSYFNKNPILPQVQISIFQIFNYLSSYYPATQFSKHNEAFSNIEKTCRNLEDFACQNQQLRIQD</sequence>
<dbReference type="AlphaFoldDB" id="A0A8S1KEG9"/>
<dbReference type="EMBL" id="CAJJDM010000017">
    <property type="protein sequence ID" value="CAD8053117.1"/>
    <property type="molecule type" value="Genomic_DNA"/>
</dbReference>
<dbReference type="PANTHER" id="PTHR10015:SF206">
    <property type="entry name" value="HSF-TYPE DNA-BINDING DOMAIN-CONTAINING PROTEIN"/>
    <property type="match status" value="1"/>
</dbReference>
<dbReference type="GO" id="GO:0003700">
    <property type="term" value="F:DNA-binding transcription factor activity"/>
    <property type="evidence" value="ECO:0007669"/>
    <property type="project" value="InterPro"/>
</dbReference>
<organism evidence="4 5">
    <name type="scientific">Paramecium primaurelia</name>
    <dbReference type="NCBI Taxonomy" id="5886"/>
    <lineage>
        <taxon>Eukaryota</taxon>
        <taxon>Sar</taxon>
        <taxon>Alveolata</taxon>
        <taxon>Ciliophora</taxon>
        <taxon>Intramacronucleata</taxon>
        <taxon>Oligohymenophorea</taxon>
        <taxon>Peniculida</taxon>
        <taxon>Parameciidae</taxon>
        <taxon>Paramecium</taxon>
    </lineage>
</organism>
<evidence type="ECO:0000313" key="4">
    <source>
        <dbReference type="EMBL" id="CAD8053117.1"/>
    </source>
</evidence>
<comment type="caution">
    <text evidence="4">The sequence shown here is derived from an EMBL/GenBank/DDBJ whole genome shotgun (WGS) entry which is preliminary data.</text>
</comment>
<protein>
    <recommendedName>
        <fullName evidence="3">HSF-type DNA-binding domain-containing protein</fullName>
    </recommendedName>
</protein>
<accession>A0A8S1KEG9</accession>